<name>A0AA40DUN5_9PEZI</name>
<evidence type="ECO:0000313" key="3">
    <source>
        <dbReference type="Proteomes" id="UP001172101"/>
    </source>
</evidence>
<comment type="caution">
    <text evidence="2">The sequence shown here is derived from an EMBL/GenBank/DDBJ whole genome shotgun (WGS) entry which is preliminary data.</text>
</comment>
<organism evidence="2 3">
    <name type="scientific">Lasiosphaeria miniovina</name>
    <dbReference type="NCBI Taxonomy" id="1954250"/>
    <lineage>
        <taxon>Eukaryota</taxon>
        <taxon>Fungi</taxon>
        <taxon>Dikarya</taxon>
        <taxon>Ascomycota</taxon>
        <taxon>Pezizomycotina</taxon>
        <taxon>Sordariomycetes</taxon>
        <taxon>Sordariomycetidae</taxon>
        <taxon>Sordariales</taxon>
        <taxon>Lasiosphaeriaceae</taxon>
        <taxon>Lasiosphaeria</taxon>
    </lineage>
</organism>
<proteinExistence type="predicted"/>
<dbReference type="AlphaFoldDB" id="A0AA40DUN5"/>
<dbReference type="RefSeq" id="XP_060295389.1">
    <property type="nucleotide sequence ID" value="XM_060434718.1"/>
</dbReference>
<gene>
    <name evidence="2" type="ORF">B0T26DRAFT_384379</name>
</gene>
<dbReference type="EMBL" id="JAUIRO010000005">
    <property type="protein sequence ID" value="KAK0714067.1"/>
    <property type="molecule type" value="Genomic_DNA"/>
</dbReference>
<feature type="region of interest" description="Disordered" evidence="1">
    <location>
        <begin position="216"/>
        <end position="261"/>
    </location>
</feature>
<dbReference type="GeneID" id="85317988"/>
<evidence type="ECO:0000256" key="1">
    <source>
        <dbReference type="SAM" id="MobiDB-lite"/>
    </source>
</evidence>
<dbReference type="Proteomes" id="UP001172101">
    <property type="component" value="Unassembled WGS sequence"/>
</dbReference>
<evidence type="ECO:0000313" key="2">
    <source>
        <dbReference type="EMBL" id="KAK0714067.1"/>
    </source>
</evidence>
<accession>A0AA40DUN5</accession>
<keyword evidence="3" id="KW-1185">Reference proteome</keyword>
<sequence length="284" mass="31632">MLVSGDFARRHGFKMHHGNKYRRHFEVANGSYIRTDGMVLGAELEFDAPPMTSPRELDWEQYSKYDRTLSELLDKGGGAASSRTKSTFTCDLYVVENLPCDIILSSNFIFDNHVLSRFEHLFSSKQPLAHRTSHHATPSSCGSKMNFSDCLLFMRIRSNKASKNKKWSWLSWGWRGPPPTPPPPNGIPLQNGPTWEELLEAEEARRNQMQLRIGSLPESSNYKADMQQAEVQRQAAWDTDHPRPPPPVPRGTRFGSSSSLLASGATVPLPAVLVLGPGQNSAGG</sequence>
<reference evidence="2" key="1">
    <citation type="submission" date="2023-06" db="EMBL/GenBank/DDBJ databases">
        <title>Genome-scale phylogeny and comparative genomics of the fungal order Sordariales.</title>
        <authorList>
            <consortium name="Lawrence Berkeley National Laboratory"/>
            <person name="Hensen N."/>
            <person name="Bonometti L."/>
            <person name="Westerberg I."/>
            <person name="Brannstrom I.O."/>
            <person name="Guillou S."/>
            <person name="Cros-Aarteil S."/>
            <person name="Calhoun S."/>
            <person name="Haridas S."/>
            <person name="Kuo A."/>
            <person name="Mondo S."/>
            <person name="Pangilinan J."/>
            <person name="Riley R."/>
            <person name="LaButti K."/>
            <person name="Andreopoulos B."/>
            <person name="Lipzen A."/>
            <person name="Chen C."/>
            <person name="Yanf M."/>
            <person name="Daum C."/>
            <person name="Ng V."/>
            <person name="Clum A."/>
            <person name="Steindorff A."/>
            <person name="Ohm R."/>
            <person name="Martin F."/>
            <person name="Silar P."/>
            <person name="Natvig D."/>
            <person name="Lalanne C."/>
            <person name="Gautier V."/>
            <person name="Ament-velasquez S.L."/>
            <person name="Kruys A."/>
            <person name="Hutchinson M.I."/>
            <person name="Powell A.J."/>
            <person name="Barry K."/>
            <person name="Miller A.N."/>
            <person name="Grigoriev I.V."/>
            <person name="Debuchy R."/>
            <person name="Gladieux P."/>
            <person name="Thoren M.H."/>
            <person name="Johannesson H."/>
        </authorList>
    </citation>
    <scope>NUCLEOTIDE SEQUENCE</scope>
    <source>
        <strain evidence="2">SMH2392-1A</strain>
    </source>
</reference>
<protein>
    <submittedName>
        <fullName evidence="2">Uncharacterized protein</fullName>
    </submittedName>
</protein>